<dbReference type="AlphaFoldDB" id="A0A4C1UMR9"/>
<feature type="region of interest" description="Disordered" evidence="5">
    <location>
        <begin position="61"/>
        <end position="113"/>
    </location>
</feature>
<name>A0A4C1UMR9_EUMVA</name>
<protein>
    <submittedName>
        <fullName evidence="6">WD repeat-containing protein 34</fullName>
    </submittedName>
</protein>
<dbReference type="InterPro" id="IPR001680">
    <property type="entry name" value="WD40_rpt"/>
</dbReference>
<evidence type="ECO:0000256" key="1">
    <source>
        <dbReference type="ARBA" id="ARBA00004496"/>
    </source>
</evidence>
<evidence type="ECO:0000256" key="4">
    <source>
        <dbReference type="ARBA" id="ARBA00022737"/>
    </source>
</evidence>
<dbReference type="InterPro" id="IPR036322">
    <property type="entry name" value="WD40_repeat_dom_sf"/>
</dbReference>
<accession>A0A4C1UMR9</accession>
<dbReference type="SMART" id="SM00320">
    <property type="entry name" value="WD40"/>
    <property type="match status" value="4"/>
</dbReference>
<organism evidence="6 7">
    <name type="scientific">Eumeta variegata</name>
    <name type="common">Bagworm moth</name>
    <name type="synonym">Eumeta japonica</name>
    <dbReference type="NCBI Taxonomy" id="151549"/>
    <lineage>
        <taxon>Eukaryota</taxon>
        <taxon>Metazoa</taxon>
        <taxon>Ecdysozoa</taxon>
        <taxon>Arthropoda</taxon>
        <taxon>Hexapoda</taxon>
        <taxon>Insecta</taxon>
        <taxon>Pterygota</taxon>
        <taxon>Neoptera</taxon>
        <taxon>Endopterygota</taxon>
        <taxon>Lepidoptera</taxon>
        <taxon>Glossata</taxon>
        <taxon>Ditrysia</taxon>
        <taxon>Tineoidea</taxon>
        <taxon>Psychidae</taxon>
        <taxon>Oiketicinae</taxon>
        <taxon>Eumeta</taxon>
    </lineage>
</organism>
<dbReference type="GO" id="GO:0005868">
    <property type="term" value="C:cytoplasmic dynein complex"/>
    <property type="evidence" value="ECO:0007669"/>
    <property type="project" value="TreeGrafter"/>
</dbReference>
<dbReference type="GO" id="GO:0045503">
    <property type="term" value="F:dynein light chain binding"/>
    <property type="evidence" value="ECO:0007669"/>
    <property type="project" value="TreeGrafter"/>
</dbReference>
<dbReference type="GO" id="GO:0042073">
    <property type="term" value="P:intraciliary transport"/>
    <property type="evidence" value="ECO:0007669"/>
    <property type="project" value="TreeGrafter"/>
</dbReference>
<keyword evidence="4" id="KW-0677">Repeat</keyword>
<dbReference type="PANTHER" id="PTHR12442:SF26">
    <property type="entry name" value="CYTOPLASMIC DYNEIN 2 INTERMEDIATE CHAIN 2"/>
    <property type="match status" value="1"/>
</dbReference>
<evidence type="ECO:0000313" key="7">
    <source>
        <dbReference type="Proteomes" id="UP000299102"/>
    </source>
</evidence>
<dbReference type="InterPro" id="IPR015943">
    <property type="entry name" value="WD40/YVTN_repeat-like_dom_sf"/>
</dbReference>
<comment type="caution">
    <text evidence="6">The sequence shown here is derived from an EMBL/GenBank/DDBJ whole genome shotgun (WGS) entry which is preliminary data.</text>
</comment>
<gene>
    <name evidence="6" type="primary">Wdr34</name>
    <name evidence="6" type="ORF">EVAR_15947_1</name>
</gene>
<evidence type="ECO:0000256" key="2">
    <source>
        <dbReference type="ARBA" id="ARBA00022490"/>
    </source>
</evidence>
<keyword evidence="3" id="KW-0853">WD repeat</keyword>
<dbReference type="STRING" id="151549.A0A4C1UMR9"/>
<evidence type="ECO:0000256" key="5">
    <source>
        <dbReference type="SAM" id="MobiDB-lite"/>
    </source>
</evidence>
<dbReference type="PANTHER" id="PTHR12442">
    <property type="entry name" value="DYNEIN INTERMEDIATE CHAIN"/>
    <property type="match status" value="1"/>
</dbReference>
<dbReference type="GO" id="GO:0045504">
    <property type="term" value="F:dynein heavy chain binding"/>
    <property type="evidence" value="ECO:0007669"/>
    <property type="project" value="TreeGrafter"/>
</dbReference>
<feature type="compositionally biased region" description="Basic and acidic residues" evidence="5">
    <location>
        <begin position="90"/>
        <end position="100"/>
    </location>
</feature>
<dbReference type="GO" id="GO:0097014">
    <property type="term" value="C:ciliary plasm"/>
    <property type="evidence" value="ECO:0007669"/>
    <property type="project" value="TreeGrafter"/>
</dbReference>
<dbReference type="EMBL" id="BGZK01000190">
    <property type="protein sequence ID" value="GBP27174.1"/>
    <property type="molecule type" value="Genomic_DNA"/>
</dbReference>
<comment type="subcellular location">
    <subcellularLocation>
        <location evidence="1">Cytoplasm</location>
    </subcellularLocation>
</comment>
<evidence type="ECO:0000313" key="6">
    <source>
        <dbReference type="EMBL" id="GBP27174.1"/>
    </source>
</evidence>
<dbReference type="SUPFAM" id="SSF50978">
    <property type="entry name" value="WD40 repeat-like"/>
    <property type="match status" value="1"/>
</dbReference>
<reference evidence="6 7" key="1">
    <citation type="journal article" date="2019" name="Commun. Biol.">
        <title>The bagworm genome reveals a unique fibroin gene that provides high tensile strength.</title>
        <authorList>
            <person name="Kono N."/>
            <person name="Nakamura H."/>
            <person name="Ohtoshi R."/>
            <person name="Tomita M."/>
            <person name="Numata K."/>
            <person name="Arakawa K."/>
        </authorList>
    </citation>
    <scope>NUCLEOTIDE SEQUENCE [LARGE SCALE GENOMIC DNA]</scope>
</reference>
<proteinExistence type="predicted"/>
<dbReference type="InterPro" id="IPR050687">
    <property type="entry name" value="Dynein_IC"/>
</dbReference>
<keyword evidence="7" id="KW-1185">Reference proteome</keyword>
<keyword evidence="2" id="KW-0963">Cytoplasm</keyword>
<sequence>MAGCFPPFLPCVNCNLAFTVSDADSIPNLDLGSNLYSNAGPDVDLGPASGYDSEAVGFESISQSSKSEVDNSTQTSEFAESGVGTQTNLSEDRGASARPEDVEDEEECTSKKNYSPRRLDEFLRRVVPAMMEQLEAGDGGALYDSSDSEDGEVFLAAKLLQEIEPDDSGRSSHWKSAGDIKPAEVLGVTWSSAGNSIAVSLGRGHHDEWCQHEGLIRVYTIKKADAEMFYHLLDISEKSCVTVLKYHPSLAALLAYGTISGEIVIVNVRDYSSGTRSSPVLGSPQGFHDGKRVTSLRWSDSALANSFLAMNINLNGRRRAVADQVLVSAGCDGTLNVWQVNVEHQVFQNVISYWLNGSKKLPRHDITCFDFIRVSPLRSAQEKISDDYFVVGTSSGDLVVCRFKEYEKIADSSAVDPVQEVLRNVSTCILDVAFSSQESHLFAMVSTDFDWIIYDVQQLAPVRKVSIQESISCATWIPNYPRLLLVGACGGASESRSAKKHYLSVYDLSNGRVDIEGLEVHRGNDELVVTALAVKQAGSCRVAAGDSRGALHIWDVPLRQLRFAPEDFEF</sequence>
<evidence type="ECO:0000256" key="3">
    <source>
        <dbReference type="ARBA" id="ARBA00022574"/>
    </source>
</evidence>
<dbReference type="Gene3D" id="2.130.10.10">
    <property type="entry name" value="YVTN repeat-like/Quinoprotein amine dehydrogenase"/>
    <property type="match status" value="2"/>
</dbReference>
<feature type="compositionally biased region" description="Polar residues" evidence="5">
    <location>
        <begin position="61"/>
        <end position="89"/>
    </location>
</feature>
<dbReference type="OrthoDB" id="445052at2759"/>
<dbReference type="Proteomes" id="UP000299102">
    <property type="component" value="Unassembled WGS sequence"/>
</dbReference>